<dbReference type="Pfam" id="PF00413">
    <property type="entry name" value="Peptidase_M10"/>
    <property type="match status" value="1"/>
</dbReference>
<comment type="caution">
    <text evidence="7">The sequence shown here is derived from an EMBL/GenBank/DDBJ whole genome shotgun (WGS) entry which is preliminary data.</text>
</comment>
<dbReference type="SUPFAM" id="SSF55486">
    <property type="entry name" value="Metalloproteases ('zincins'), catalytic domain"/>
    <property type="match status" value="1"/>
</dbReference>
<keyword evidence="2" id="KW-0479">Metal-binding</keyword>
<dbReference type="Gene3D" id="3.40.390.10">
    <property type="entry name" value="Collagenase (Catalytic Domain)"/>
    <property type="match status" value="1"/>
</dbReference>
<dbReference type="GO" id="GO:0008270">
    <property type="term" value="F:zinc ion binding"/>
    <property type="evidence" value="ECO:0007669"/>
    <property type="project" value="InterPro"/>
</dbReference>
<keyword evidence="1" id="KW-0645">Protease</keyword>
<dbReference type="InterPro" id="IPR001818">
    <property type="entry name" value="Pept_M10_metallopeptidase"/>
</dbReference>
<feature type="region of interest" description="Disordered" evidence="5">
    <location>
        <begin position="1"/>
        <end position="22"/>
    </location>
</feature>
<dbReference type="Proteomes" id="UP000319908">
    <property type="component" value="Unassembled WGS sequence"/>
</dbReference>
<organism evidence="7 8">
    <name type="scientific">Allorhodopirellula heiligendammensis</name>
    <dbReference type="NCBI Taxonomy" id="2714739"/>
    <lineage>
        <taxon>Bacteria</taxon>
        <taxon>Pseudomonadati</taxon>
        <taxon>Planctomycetota</taxon>
        <taxon>Planctomycetia</taxon>
        <taxon>Pirellulales</taxon>
        <taxon>Pirellulaceae</taxon>
        <taxon>Allorhodopirellula</taxon>
    </lineage>
</organism>
<dbReference type="OrthoDB" id="277230at2"/>
<evidence type="ECO:0000256" key="3">
    <source>
        <dbReference type="ARBA" id="ARBA00022801"/>
    </source>
</evidence>
<protein>
    <submittedName>
        <fullName evidence="7">Matrixin</fullName>
    </submittedName>
</protein>
<dbReference type="EMBL" id="SJPU01000009">
    <property type="protein sequence ID" value="TWU09730.1"/>
    <property type="molecule type" value="Genomic_DNA"/>
</dbReference>
<gene>
    <name evidence="7" type="ORF">Poly21_55350</name>
</gene>
<evidence type="ECO:0000256" key="2">
    <source>
        <dbReference type="ARBA" id="ARBA00022723"/>
    </source>
</evidence>
<evidence type="ECO:0000313" key="7">
    <source>
        <dbReference type="EMBL" id="TWU09730.1"/>
    </source>
</evidence>
<dbReference type="GO" id="GO:0031012">
    <property type="term" value="C:extracellular matrix"/>
    <property type="evidence" value="ECO:0007669"/>
    <property type="project" value="InterPro"/>
</dbReference>
<evidence type="ECO:0000256" key="5">
    <source>
        <dbReference type="SAM" id="MobiDB-lite"/>
    </source>
</evidence>
<dbReference type="RefSeq" id="WP_146409959.1">
    <property type="nucleotide sequence ID" value="NZ_SJPU01000009.1"/>
</dbReference>
<dbReference type="InterPro" id="IPR024079">
    <property type="entry name" value="MetalloPept_cat_dom_sf"/>
</dbReference>
<sequence>MAKPAKSSRSSRTKATDQISETHVYSNHDNNVVCITDSRGYKTHRNLSPLEIRLHESDGFIPLWANGVVLRYRFRDRGFNQFFDDDADGGKERVLKLFNKAVNAWGDAAPIAFIYDEDTSDFEFVMIPSKDCDANGCVLASAFFPDPGRHEFRVYPSCFDQSEAEQIETFIHEIGHIYGLRHFFANVREQDWPSHLFGEDNPFSIMNYGAKSVLTDADRSDLQDLYNAVRSGELTEIDGVPFRLMQPYSSLASRRSSKHIGAKTTGVDSGNIPIQIIVGGHKLTIE</sequence>
<keyword evidence="3" id="KW-0378">Hydrolase</keyword>
<dbReference type="SMART" id="SM00235">
    <property type="entry name" value="ZnMc"/>
    <property type="match status" value="1"/>
</dbReference>
<keyword evidence="8" id="KW-1185">Reference proteome</keyword>
<dbReference type="AlphaFoldDB" id="A0A5C6BCR8"/>
<keyword evidence="4" id="KW-0862">Zinc</keyword>
<name>A0A5C6BCR8_9BACT</name>
<dbReference type="InterPro" id="IPR006026">
    <property type="entry name" value="Peptidase_Metallo"/>
</dbReference>
<dbReference type="GO" id="GO:0004222">
    <property type="term" value="F:metalloendopeptidase activity"/>
    <property type="evidence" value="ECO:0007669"/>
    <property type="project" value="InterPro"/>
</dbReference>
<dbReference type="GO" id="GO:0006508">
    <property type="term" value="P:proteolysis"/>
    <property type="evidence" value="ECO:0007669"/>
    <property type="project" value="UniProtKB-KW"/>
</dbReference>
<evidence type="ECO:0000256" key="4">
    <source>
        <dbReference type="ARBA" id="ARBA00022833"/>
    </source>
</evidence>
<evidence type="ECO:0000313" key="8">
    <source>
        <dbReference type="Proteomes" id="UP000319908"/>
    </source>
</evidence>
<evidence type="ECO:0000256" key="1">
    <source>
        <dbReference type="ARBA" id="ARBA00022670"/>
    </source>
</evidence>
<evidence type="ECO:0000259" key="6">
    <source>
        <dbReference type="SMART" id="SM00235"/>
    </source>
</evidence>
<accession>A0A5C6BCR8</accession>
<proteinExistence type="predicted"/>
<feature type="domain" description="Peptidase metallopeptidase" evidence="6">
    <location>
        <begin position="60"/>
        <end position="228"/>
    </location>
</feature>
<reference evidence="7 8" key="1">
    <citation type="journal article" date="2020" name="Antonie Van Leeuwenhoek">
        <title>Rhodopirellula heiligendammensis sp. nov., Rhodopirellula pilleata sp. nov., and Rhodopirellula solitaria sp. nov. isolated from natural or artificial marine surfaces in Northern Germany and California, USA, and emended description of the genus Rhodopirellula.</title>
        <authorList>
            <person name="Kallscheuer N."/>
            <person name="Wiegand S."/>
            <person name="Jogler M."/>
            <person name="Boedeker C."/>
            <person name="Peeters S.H."/>
            <person name="Rast P."/>
            <person name="Heuer A."/>
            <person name="Jetten M.S.M."/>
            <person name="Rohde M."/>
            <person name="Jogler C."/>
        </authorList>
    </citation>
    <scope>NUCLEOTIDE SEQUENCE [LARGE SCALE GENOMIC DNA]</scope>
    <source>
        <strain evidence="7 8">Poly21</strain>
    </source>
</reference>